<reference evidence="3" key="1">
    <citation type="submission" date="2025-08" db="UniProtKB">
        <authorList>
            <consortium name="RefSeq"/>
        </authorList>
    </citation>
    <scope>IDENTIFICATION</scope>
    <source>
        <tissue evidence="3">Muscle</tissue>
    </source>
</reference>
<accession>A0A6J3KI12</accession>
<proteinExistence type="predicted"/>
<dbReference type="KEGG" id="bvk:117235131"/>
<feature type="region of interest" description="Disordered" evidence="1">
    <location>
        <begin position="63"/>
        <end position="86"/>
    </location>
</feature>
<dbReference type="RefSeq" id="XP_033352768.1">
    <property type="nucleotide sequence ID" value="XM_033496877.1"/>
</dbReference>
<keyword evidence="2" id="KW-1185">Reference proteome</keyword>
<dbReference type="GeneID" id="117235131"/>
<dbReference type="Proteomes" id="UP000504631">
    <property type="component" value="Unplaced"/>
</dbReference>
<gene>
    <name evidence="3" type="primary">LOC117235131</name>
</gene>
<name>A0A6J3KI12_9HYME</name>
<evidence type="ECO:0000313" key="2">
    <source>
        <dbReference type="Proteomes" id="UP000504631"/>
    </source>
</evidence>
<sequence>MNGFVEGATFESIVHYVLKNMKITQARAGYLVMEVLKAGVSLGRIKKTPRGTYILATDKPSSITHNIKEPHFSDDSDYDVSSGDSS</sequence>
<organism evidence="2 3">
    <name type="scientific">Bombus vosnesenskii</name>
    <dbReference type="NCBI Taxonomy" id="207650"/>
    <lineage>
        <taxon>Eukaryota</taxon>
        <taxon>Metazoa</taxon>
        <taxon>Ecdysozoa</taxon>
        <taxon>Arthropoda</taxon>
        <taxon>Hexapoda</taxon>
        <taxon>Insecta</taxon>
        <taxon>Pterygota</taxon>
        <taxon>Neoptera</taxon>
        <taxon>Endopterygota</taxon>
        <taxon>Hymenoptera</taxon>
        <taxon>Apocrita</taxon>
        <taxon>Aculeata</taxon>
        <taxon>Apoidea</taxon>
        <taxon>Anthophila</taxon>
        <taxon>Apidae</taxon>
        <taxon>Bombus</taxon>
        <taxon>Pyrobombus</taxon>
    </lineage>
</organism>
<evidence type="ECO:0000313" key="3">
    <source>
        <dbReference type="RefSeq" id="XP_033352768.1"/>
    </source>
</evidence>
<evidence type="ECO:0000256" key="1">
    <source>
        <dbReference type="SAM" id="MobiDB-lite"/>
    </source>
</evidence>
<protein>
    <submittedName>
        <fullName evidence="3">Uncharacterized protein LOC117235131</fullName>
    </submittedName>
</protein>
<dbReference type="AlphaFoldDB" id="A0A6J3KI12"/>